<organism evidence="3 4">
    <name type="scientific">Yarrowia lipolytica</name>
    <name type="common">Candida lipolytica</name>
    <dbReference type="NCBI Taxonomy" id="4952"/>
    <lineage>
        <taxon>Eukaryota</taxon>
        <taxon>Fungi</taxon>
        <taxon>Dikarya</taxon>
        <taxon>Ascomycota</taxon>
        <taxon>Saccharomycotina</taxon>
        <taxon>Dipodascomycetes</taxon>
        <taxon>Dipodascales</taxon>
        <taxon>Dipodascales incertae sedis</taxon>
        <taxon>Yarrowia</taxon>
    </lineage>
</organism>
<name>A0A1D8NAB7_YARLL</name>
<evidence type="ECO:0000259" key="2">
    <source>
        <dbReference type="SMART" id="SM00974"/>
    </source>
</evidence>
<dbReference type="InterPro" id="IPR018306">
    <property type="entry name" value="Phage_T5_Orf172_DNA-bd"/>
</dbReference>
<dbReference type="VEuPathDB" id="FungiDB:YALI0_C09394g"/>
<dbReference type="VEuPathDB" id="FungiDB:YALI1_C13038g"/>
<dbReference type="Pfam" id="PF10544">
    <property type="entry name" value="T5orf172"/>
    <property type="match status" value="1"/>
</dbReference>
<reference evidence="3 4" key="1">
    <citation type="journal article" date="2016" name="PLoS ONE">
        <title>Sequence Assembly of Yarrowia lipolytica Strain W29/CLIB89 Shows Transposable Element Diversity.</title>
        <authorList>
            <person name="Magnan C."/>
            <person name="Yu J."/>
            <person name="Chang I."/>
            <person name="Jahn E."/>
            <person name="Kanomata Y."/>
            <person name="Wu J."/>
            <person name="Zeller M."/>
            <person name="Oakes M."/>
            <person name="Baldi P."/>
            <person name="Sandmeyer S."/>
        </authorList>
    </citation>
    <scope>NUCLEOTIDE SEQUENCE [LARGE SCALE GENOMIC DNA]</scope>
    <source>
        <strain evidence="4">CLIB89(W29)</strain>
    </source>
</reference>
<feature type="domain" description="Bacteriophage T5 Orf172 DNA-binding" evidence="2">
    <location>
        <begin position="95"/>
        <end position="222"/>
    </location>
</feature>
<proteinExistence type="predicted"/>
<dbReference type="GeneID" id="2909763"/>
<evidence type="ECO:0000313" key="3">
    <source>
        <dbReference type="EMBL" id="AOW02578.1"/>
    </source>
</evidence>
<dbReference type="Proteomes" id="UP000182444">
    <property type="component" value="Chromosome 1C"/>
</dbReference>
<dbReference type="InterPro" id="IPR053006">
    <property type="entry name" value="Meiosis_regulatory"/>
</dbReference>
<feature type="compositionally biased region" description="Polar residues" evidence="1">
    <location>
        <begin position="274"/>
        <end position="283"/>
    </location>
</feature>
<dbReference type="AlphaFoldDB" id="A0A1D8NAB7"/>
<dbReference type="EMBL" id="CP017555">
    <property type="protein sequence ID" value="AOW02578.1"/>
    <property type="molecule type" value="Genomic_DNA"/>
</dbReference>
<sequence length="349" mass="39373">MPPRCTATTVKGEQCKNQSVVTVSSGHYCGVHGKVKPATTGKYNRKVLVDNKPQIEAKQGYIYVYSLCEGKNKGGRVNANPQIFNHERQAFESLPANLTLVKVGYTTKTPRKRLQEWSKQCQHAIELLPNPKYPIQRRNQETYDASENGWLIYKEAKSPQAIETQVHNLLWQLFGKGHVVCDGCHKNISDGEVRTRTDNGMNRHVEWFCLDRRDVPVVYEIVGCLTNGGDPEELPAVMTRLKLAPKWWTSKRGAHLSPQTVRQSLLEQNDRRPSTVSRSTQALSDRVISPHTTSTIVPSSRSQLLLLSSSDGQTSLLLKHACAVAPFILYNTFDHLRSVWYHECIVAIQ</sequence>
<dbReference type="KEGG" id="yli:2909763"/>
<dbReference type="SMART" id="SM00974">
    <property type="entry name" value="T5orf172"/>
    <property type="match status" value="1"/>
</dbReference>
<protein>
    <recommendedName>
        <fullName evidence="2">Bacteriophage T5 Orf172 DNA-binding domain-containing protein</fullName>
    </recommendedName>
</protein>
<accession>A0A1D8NAB7</accession>
<dbReference type="PANTHER" id="PTHR28094:SF1">
    <property type="entry name" value="MEIOTICALLY UP-REGULATED GENE 113 PROTEIN"/>
    <property type="match status" value="1"/>
</dbReference>
<dbReference type="PANTHER" id="PTHR28094">
    <property type="entry name" value="MEIOTICALLY UP-REGULATED GENE 113 PROTEIN"/>
    <property type="match status" value="1"/>
</dbReference>
<feature type="region of interest" description="Disordered" evidence="1">
    <location>
        <begin position="259"/>
        <end position="284"/>
    </location>
</feature>
<dbReference type="eggNOG" id="ENOG502S4T1">
    <property type="taxonomic scope" value="Eukaryota"/>
</dbReference>
<evidence type="ECO:0000313" key="4">
    <source>
        <dbReference type="Proteomes" id="UP000182444"/>
    </source>
</evidence>
<gene>
    <name evidence="3" type="ORF">YALI1_C13038g</name>
</gene>
<evidence type="ECO:0000256" key="1">
    <source>
        <dbReference type="SAM" id="MobiDB-lite"/>
    </source>
</evidence>
<dbReference type="RefSeq" id="XP_501640.2">
    <property type="nucleotide sequence ID" value="XM_501640.3"/>
</dbReference>